<evidence type="ECO:0000256" key="6">
    <source>
        <dbReference type="ARBA" id="ARBA00023027"/>
    </source>
</evidence>
<keyword evidence="7" id="KW-0443">Lipid metabolism</keyword>
<protein>
    <recommendedName>
        <fullName evidence="11">Alcohol dehydrogenase iron-type/glycerol dehydrogenase GldA domain-containing protein</fullName>
    </recommendedName>
</protein>
<dbReference type="Gene3D" id="1.20.1090.10">
    <property type="entry name" value="Dehydroquinate synthase-like - alpha domain"/>
    <property type="match status" value="1"/>
</dbReference>
<dbReference type="SUPFAM" id="SSF56796">
    <property type="entry name" value="Dehydroquinate synthase-like"/>
    <property type="match status" value="1"/>
</dbReference>
<dbReference type="GO" id="GO:0016614">
    <property type="term" value="F:oxidoreductase activity, acting on CH-OH group of donors"/>
    <property type="evidence" value="ECO:0007669"/>
    <property type="project" value="InterPro"/>
</dbReference>
<dbReference type="Gene3D" id="3.40.50.1970">
    <property type="match status" value="1"/>
</dbReference>
<keyword evidence="9" id="KW-1208">Phospholipid metabolism</keyword>
<dbReference type="PANTHER" id="PTHR43616:SF5">
    <property type="entry name" value="GLYCEROL DEHYDROGENASE 1"/>
    <property type="match status" value="1"/>
</dbReference>
<dbReference type="GO" id="GO:0046872">
    <property type="term" value="F:metal ion binding"/>
    <property type="evidence" value="ECO:0007669"/>
    <property type="project" value="UniProtKB-KW"/>
</dbReference>
<dbReference type="PANTHER" id="PTHR43616">
    <property type="entry name" value="GLYCEROL DEHYDROGENASE"/>
    <property type="match status" value="1"/>
</dbReference>
<keyword evidence="3" id="KW-0479">Metal-binding</keyword>
<proteinExistence type="predicted"/>
<evidence type="ECO:0000256" key="7">
    <source>
        <dbReference type="ARBA" id="ARBA00023098"/>
    </source>
</evidence>
<sequence length="311" mass="36277">MRDLWEKFESNLHNLSDVYFVSSLEEVDLEKQISKFNNYDTIVGLGGGQALDIAKYFSWKCNLKLFQFPTSLSVDAVFGHRSGIRRNNIVHYIGWATPECVFIDYGIIQKAPMIFNHSGIGDILCFYTGVLDWKYASKINKCESKWQYDEQLALKSLSYVDELLENADDIKKLNKKGIDTIVKAHQWGGNSFFSSGWNPRHIEGIEHFFFYNLELLTKMKFVHGQPVCLGFILGCMLHNSYQTKFIDFFKNMQFDIRPEAMKITWEDIDNSLKSLNNFVIENKLWYGIGNDFEYSKDVFLKLKENVENIYK</sequence>
<evidence type="ECO:0000256" key="3">
    <source>
        <dbReference type="ARBA" id="ARBA00022723"/>
    </source>
</evidence>
<dbReference type="InterPro" id="IPR016205">
    <property type="entry name" value="Glycerol_DH"/>
</dbReference>
<keyword evidence="1" id="KW-0963">Cytoplasm</keyword>
<keyword evidence="4" id="KW-0521">NADP</keyword>
<keyword evidence="2" id="KW-0444">Lipid biosynthesis</keyword>
<gene>
    <name evidence="10" type="ORF">METZ01_LOCUS234194</name>
</gene>
<accession>A0A382H258</accession>
<keyword evidence="5" id="KW-0560">Oxidoreductase</keyword>
<evidence type="ECO:0000256" key="4">
    <source>
        <dbReference type="ARBA" id="ARBA00022857"/>
    </source>
</evidence>
<dbReference type="AlphaFoldDB" id="A0A382H258"/>
<reference evidence="10" key="1">
    <citation type="submission" date="2018-05" db="EMBL/GenBank/DDBJ databases">
        <authorList>
            <person name="Lanie J.A."/>
            <person name="Ng W.-L."/>
            <person name="Kazmierczak K.M."/>
            <person name="Andrzejewski T.M."/>
            <person name="Davidsen T.M."/>
            <person name="Wayne K.J."/>
            <person name="Tettelin H."/>
            <person name="Glass J.I."/>
            <person name="Rusch D."/>
            <person name="Podicherti R."/>
            <person name="Tsui H.-C.T."/>
            <person name="Winkler M.E."/>
        </authorList>
    </citation>
    <scope>NUCLEOTIDE SEQUENCE</scope>
</reference>
<dbReference type="GO" id="GO:0005829">
    <property type="term" value="C:cytosol"/>
    <property type="evidence" value="ECO:0007669"/>
    <property type="project" value="TreeGrafter"/>
</dbReference>
<evidence type="ECO:0000256" key="9">
    <source>
        <dbReference type="ARBA" id="ARBA00023264"/>
    </source>
</evidence>
<dbReference type="EMBL" id="UINC01058735">
    <property type="protein sequence ID" value="SVB81340.1"/>
    <property type="molecule type" value="Genomic_DNA"/>
</dbReference>
<evidence type="ECO:0000256" key="5">
    <source>
        <dbReference type="ARBA" id="ARBA00023002"/>
    </source>
</evidence>
<organism evidence="10">
    <name type="scientific">marine metagenome</name>
    <dbReference type="NCBI Taxonomy" id="408172"/>
    <lineage>
        <taxon>unclassified sequences</taxon>
        <taxon>metagenomes</taxon>
        <taxon>ecological metagenomes</taxon>
    </lineage>
</organism>
<dbReference type="GO" id="GO:0008654">
    <property type="term" value="P:phospholipid biosynthetic process"/>
    <property type="evidence" value="ECO:0007669"/>
    <property type="project" value="UniProtKB-KW"/>
</dbReference>
<keyword evidence="6" id="KW-0520">NAD</keyword>
<evidence type="ECO:0000313" key="10">
    <source>
        <dbReference type="EMBL" id="SVB81340.1"/>
    </source>
</evidence>
<evidence type="ECO:0000256" key="8">
    <source>
        <dbReference type="ARBA" id="ARBA00023209"/>
    </source>
</evidence>
<evidence type="ECO:0008006" key="11">
    <source>
        <dbReference type="Google" id="ProtNLM"/>
    </source>
</evidence>
<name>A0A382H258_9ZZZZ</name>
<dbReference type="InterPro" id="IPR032837">
    <property type="entry name" value="G1PDH"/>
</dbReference>
<keyword evidence="8" id="KW-0594">Phospholipid biosynthesis</keyword>
<evidence type="ECO:0000256" key="1">
    <source>
        <dbReference type="ARBA" id="ARBA00022490"/>
    </source>
</evidence>
<dbReference type="Pfam" id="PF13685">
    <property type="entry name" value="Fe-ADH_2"/>
    <property type="match status" value="1"/>
</dbReference>
<evidence type="ECO:0000256" key="2">
    <source>
        <dbReference type="ARBA" id="ARBA00022516"/>
    </source>
</evidence>